<feature type="region of interest" description="Disordered" evidence="1">
    <location>
        <begin position="65"/>
        <end position="85"/>
    </location>
</feature>
<reference evidence="2 3" key="1">
    <citation type="submission" date="2013-12" db="EMBL/GenBank/DDBJ databases">
        <authorList>
            <person name="Zelazny A."/>
            <person name="Olivier K."/>
            <person name="Holland S."/>
            <person name="Lenaerts A."/>
            <person name="Ordway D."/>
            <person name="DeGroote M.A."/>
            <person name="Parker T."/>
            <person name="Sizemore C."/>
            <person name="Tallon L.J."/>
            <person name="Sadzewicz L.K."/>
            <person name="Sengamalay N."/>
            <person name="Fraser C.M."/>
            <person name="Hine E."/>
            <person name="Shefchek K.A."/>
            <person name="Das S.P."/>
            <person name="Tettelin H."/>
        </authorList>
    </citation>
    <scope>NUCLEOTIDE SEQUENCE [LARGE SCALE GENOMIC DNA]</scope>
    <source>
        <strain evidence="2 3">1956</strain>
    </source>
</reference>
<accession>X8CEQ0</accession>
<proteinExistence type="predicted"/>
<sequence length="207" mass="22432">MTAADRKTATNGHANGSSGPKKLVGGLAARNGIAKAISGSDRPVHPVTLWRGRLSVAIDALETDPDAAPAGATDRPRYARRSPVETTHVQLPTGDRLLVPTGAETLRLKGYLIMCRNSRRDYADFADMVDAMEPETAAVVLAGMDRYYCCESSRRQCIATQLVRRLADPDPCDYPEDQGSEADANSDWEGIRERCLSVAVAMLEEAR</sequence>
<evidence type="ECO:0000313" key="3">
    <source>
        <dbReference type="Proteomes" id="UP000020825"/>
    </source>
</evidence>
<protein>
    <submittedName>
        <fullName evidence="2">Putative membrane mmpL11 domain protein</fullName>
    </submittedName>
</protein>
<feature type="region of interest" description="Disordered" evidence="1">
    <location>
        <begin position="1"/>
        <end position="23"/>
    </location>
</feature>
<dbReference type="AlphaFoldDB" id="X8CEQ0"/>
<organism evidence="2 3">
    <name type="scientific">Mycobacterium intracellulare 1956</name>
    <dbReference type="NCBI Taxonomy" id="1299331"/>
    <lineage>
        <taxon>Bacteria</taxon>
        <taxon>Bacillati</taxon>
        <taxon>Actinomycetota</taxon>
        <taxon>Actinomycetes</taxon>
        <taxon>Mycobacteriales</taxon>
        <taxon>Mycobacteriaceae</taxon>
        <taxon>Mycobacterium</taxon>
        <taxon>Mycobacterium avium complex (MAC)</taxon>
    </lineage>
</organism>
<dbReference type="EMBL" id="JAOG01000003">
    <property type="protein sequence ID" value="EUA53755.1"/>
    <property type="molecule type" value="Genomic_DNA"/>
</dbReference>
<evidence type="ECO:0000256" key="1">
    <source>
        <dbReference type="SAM" id="MobiDB-lite"/>
    </source>
</evidence>
<dbReference type="PATRIC" id="fig|1299331.3.peg.5269"/>
<feature type="compositionally biased region" description="Polar residues" evidence="1">
    <location>
        <begin position="9"/>
        <end position="18"/>
    </location>
</feature>
<name>X8CEQ0_MYCIT</name>
<gene>
    <name evidence="2" type="ORF">I550_5393</name>
</gene>
<evidence type="ECO:0000313" key="2">
    <source>
        <dbReference type="EMBL" id="EUA53755.1"/>
    </source>
</evidence>
<comment type="caution">
    <text evidence="2">The sequence shown here is derived from an EMBL/GenBank/DDBJ whole genome shotgun (WGS) entry which is preliminary data.</text>
</comment>
<dbReference type="Proteomes" id="UP000020825">
    <property type="component" value="Unassembled WGS sequence"/>
</dbReference>